<dbReference type="GeneID" id="17302213"/>
<sequence>MKSLLSPSSRRRESLRTLLSDEASSREEEMEGLGLMAMSLVEEDHGEEGGEGLPSHLYILVHGFNSRAEHLNYVAKEMANRLGPSAAVYSSFCNEAKALEKMVTGLALYGGRSAKQLFLVDQGERVVHYANGESEEEM</sequence>
<dbReference type="HOGENOM" id="CLU_1859080_0_0_1"/>
<evidence type="ECO:0000313" key="3">
    <source>
        <dbReference type="EMBL" id="EKX45679.1"/>
    </source>
</evidence>
<dbReference type="KEGG" id="gtt:GUITHDRAFT_108555"/>
<dbReference type="EnsemblProtists" id="EKX45679">
    <property type="protein sequence ID" value="EKX45679"/>
    <property type="gene ID" value="GUITHDRAFT_108555"/>
</dbReference>
<dbReference type="PaxDb" id="55529-EKX45679"/>
<feature type="region of interest" description="Disordered" evidence="1">
    <location>
        <begin position="1"/>
        <end position="30"/>
    </location>
</feature>
<dbReference type="InterPro" id="IPR007751">
    <property type="entry name" value="DUF676_lipase-like"/>
</dbReference>
<accession>L1JC39</accession>
<evidence type="ECO:0000313" key="5">
    <source>
        <dbReference type="Proteomes" id="UP000011087"/>
    </source>
</evidence>
<reference evidence="4" key="3">
    <citation type="submission" date="2015-06" db="UniProtKB">
        <authorList>
            <consortium name="EnsemblProtists"/>
        </authorList>
    </citation>
    <scope>IDENTIFICATION</scope>
</reference>
<dbReference type="EMBL" id="JH992998">
    <property type="protein sequence ID" value="EKX45679.1"/>
    <property type="molecule type" value="Genomic_DNA"/>
</dbReference>
<organism evidence="3">
    <name type="scientific">Guillardia theta (strain CCMP2712)</name>
    <name type="common">Cryptophyte</name>
    <dbReference type="NCBI Taxonomy" id="905079"/>
    <lineage>
        <taxon>Eukaryota</taxon>
        <taxon>Cryptophyceae</taxon>
        <taxon>Pyrenomonadales</taxon>
        <taxon>Geminigeraceae</taxon>
        <taxon>Guillardia</taxon>
    </lineage>
</organism>
<feature type="domain" description="DUF676" evidence="2">
    <location>
        <begin position="54"/>
        <end position="114"/>
    </location>
</feature>
<gene>
    <name evidence="3" type="ORF">GUITHDRAFT_108555</name>
</gene>
<proteinExistence type="predicted"/>
<keyword evidence="5" id="KW-1185">Reference proteome</keyword>
<name>L1JC39_GUITC</name>
<dbReference type="Proteomes" id="UP000011087">
    <property type="component" value="Unassembled WGS sequence"/>
</dbReference>
<evidence type="ECO:0000259" key="2">
    <source>
        <dbReference type="Pfam" id="PF05057"/>
    </source>
</evidence>
<dbReference type="AlphaFoldDB" id="L1JC39"/>
<dbReference type="Pfam" id="PF05057">
    <property type="entry name" value="DUF676"/>
    <property type="match status" value="1"/>
</dbReference>
<evidence type="ECO:0000313" key="4">
    <source>
        <dbReference type="EnsemblProtists" id="EKX45679"/>
    </source>
</evidence>
<reference evidence="3 5" key="1">
    <citation type="journal article" date="2012" name="Nature">
        <title>Algal genomes reveal evolutionary mosaicism and the fate of nucleomorphs.</title>
        <authorList>
            <consortium name="DOE Joint Genome Institute"/>
            <person name="Curtis B.A."/>
            <person name="Tanifuji G."/>
            <person name="Burki F."/>
            <person name="Gruber A."/>
            <person name="Irimia M."/>
            <person name="Maruyama S."/>
            <person name="Arias M.C."/>
            <person name="Ball S.G."/>
            <person name="Gile G.H."/>
            <person name="Hirakawa Y."/>
            <person name="Hopkins J.F."/>
            <person name="Kuo A."/>
            <person name="Rensing S.A."/>
            <person name="Schmutz J."/>
            <person name="Symeonidi A."/>
            <person name="Elias M."/>
            <person name="Eveleigh R.J."/>
            <person name="Herman E.K."/>
            <person name="Klute M.J."/>
            <person name="Nakayama T."/>
            <person name="Obornik M."/>
            <person name="Reyes-Prieto A."/>
            <person name="Armbrust E.V."/>
            <person name="Aves S.J."/>
            <person name="Beiko R.G."/>
            <person name="Coutinho P."/>
            <person name="Dacks J.B."/>
            <person name="Durnford D.G."/>
            <person name="Fast N.M."/>
            <person name="Green B.R."/>
            <person name="Grisdale C.J."/>
            <person name="Hempel F."/>
            <person name="Henrissat B."/>
            <person name="Hoppner M.P."/>
            <person name="Ishida K."/>
            <person name="Kim E."/>
            <person name="Koreny L."/>
            <person name="Kroth P.G."/>
            <person name="Liu Y."/>
            <person name="Malik S.B."/>
            <person name="Maier U.G."/>
            <person name="McRose D."/>
            <person name="Mock T."/>
            <person name="Neilson J.A."/>
            <person name="Onodera N.T."/>
            <person name="Poole A.M."/>
            <person name="Pritham E.J."/>
            <person name="Richards T.A."/>
            <person name="Rocap G."/>
            <person name="Roy S.W."/>
            <person name="Sarai C."/>
            <person name="Schaack S."/>
            <person name="Shirato S."/>
            <person name="Slamovits C.H."/>
            <person name="Spencer D.F."/>
            <person name="Suzuki S."/>
            <person name="Worden A.Z."/>
            <person name="Zauner S."/>
            <person name="Barry K."/>
            <person name="Bell C."/>
            <person name="Bharti A.K."/>
            <person name="Crow J.A."/>
            <person name="Grimwood J."/>
            <person name="Kramer R."/>
            <person name="Lindquist E."/>
            <person name="Lucas S."/>
            <person name="Salamov A."/>
            <person name="McFadden G.I."/>
            <person name="Lane C.E."/>
            <person name="Keeling P.J."/>
            <person name="Gray M.W."/>
            <person name="Grigoriev I.V."/>
            <person name="Archibald J.M."/>
        </authorList>
    </citation>
    <scope>NUCLEOTIDE SEQUENCE</scope>
    <source>
        <strain evidence="3 5">CCMP2712</strain>
    </source>
</reference>
<protein>
    <recommendedName>
        <fullName evidence="2">DUF676 domain-containing protein</fullName>
    </recommendedName>
</protein>
<dbReference type="RefSeq" id="XP_005832659.1">
    <property type="nucleotide sequence ID" value="XM_005832602.1"/>
</dbReference>
<evidence type="ECO:0000256" key="1">
    <source>
        <dbReference type="SAM" id="MobiDB-lite"/>
    </source>
</evidence>
<reference evidence="5" key="2">
    <citation type="submission" date="2012-11" db="EMBL/GenBank/DDBJ databases">
        <authorList>
            <person name="Kuo A."/>
            <person name="Curtis B.A."/>
            <person name="Tanifuji G."/>
            <person name="Burki F."/>
            <person name="Gruber A."/>
            <person name="Irimia M."/>
            <person name="Maruyama S."/>
            <person name="Arias M.C."/>
            <person name="Ball S.G."/>
            <person name="Gile G.H."/>
            <person name="Hirakawa Y."/>
            <person name="Hopkins J.F."/>
            <person name="Rensing S.A."/>
            <person name="Schmutz J."/>
            <person name="Symeonidi A."/>
            <person name="Elias M."/>
            <person name="Eveleigh R.J."/>
            <person name="Herman E.K."/>
            <person name="Klute M.J."/>
            <person name="Nakayama T."/>
            <person name="Obornik M."/>
            <person name="Reyes-Prieto A."/>
            <person name="Armbrust E.V."/>
            <person name="Aves S.J."/>
            <person name="Beiko R.G."/>
            <person name="Coutinho P."/>
            <person name="Dacks J.B."/>
            <person name="Durnford D.G."/>
            <person name="Fast N.M."/>
            <person name="Green B.R."/>
            <person name="Grisdale C."/>
            <person name="Hempe F."/>
            <person name="Henrissat B."/>
            <person name="Hoppner M.P."/>
            <person name="Ishida K.-I."/>
            <person name="Kim E."/>
            <person name="Koreny L."/>
            <person name="Kroth P.G."/>
            <person name="Liu Y."/>
            <person name="Malik S.-B."/>
            <person name="Maier U.G."/>
            <person name="McRose D."/>
            <person name="Mock T."/>
            <person name="Neilson J.A."/>
            <person name="Onodera N.T."/>
            <person name="Poole A.M."/>
            <person name="Pritham E.J."/>
            <person name="Richards T.A."/>
            <person name="Rocap G."/>
            <person name="Roy S.W."/>
            <person name="Sarai C."/>
            <person name="Schaack S."/>
            <person name="Shirato S."/>
            <person name="Slamovits C.H."/>
            <person name="Spencer D.F."/>
            <person name="Suzuki S."/>
            <person name="Worden A.Z."/>
            <person name="Zauner S."/>
            <person name="Barry K."/>
            <person name="Bell C."/>
            <person name="Bharti A.K."/>
            <person name="Crow J.A."/>
            <person name="Grimwood J."/>
            <person name="Kramer R."/>
            <person name="Lindquist E."/>
            <person name="Lucas S."/>
            <person name="Salamov A."/>
            <person name="McFadden G.I."/>
            <person name="Lane C.E."/>
            <person name="Keeling P.J."/>
            <person name="Gray M.W."/>
            <person name="Grigoriev I.V."/>
            <person name="Archibald J.M."/>
        </authorList>
    </citation>
    <scope>NUCLEOTIDE SEQUENCE</scope>
    <source>
        <strain evidence="5">CCMP2712</strain>
    </source>
</reference>